<evidence type="ECO:0000256" key="6">
    <source>
        <dbReference type="ARBA" id="ARBA00022840"/>
    </source>
</evidence>
<dbReference type="Gene3D" id="3.40.50.1000">
    <property type="entry name" value="HAD superfamily/HAD-like"/>
    <property type="match status" value="1"/>
</dbReference>
<dbReference type="GO" id="GO:0005886">
    <property type="term" value="C:plasma membrane"/>
    <property type="evidence" value="ECO:0007669"/>
    <property type="project" value="UniProtKB-SubCell"/>
</dbReference>
<dbReference type="NCBIfam" id="TIGR01494">
    <property type="entry name" value="ATPase_P-type"/>
    <property type="match status" value="1"/>
</dbReference>
<dbReference type="SUPFAM" id="SSF81665">
    <property type="entry name" value="Calcium ATPase, transmembrane domain M"/>
    <property type="match status" value="1"/>
</dbReference>
<evidence type="ECO:0000256" key="12">
    <source>
        <dbReference type="RuleBase" id="RU362081"/>
    </source>
</evidence>
<dbReference type="InterPro" id="IPR023214">
    <property type="entry name" value="HAD_sf"/>
</dbReference>
<dbReference type="NCBIfam" id="TIGR01512">
    <property type="entry name" value="ATPase-IB2_Cd"/>
    <property type="match status" value="1"/>
</dbReference>
<feature type="transmembrane region" description="Helical" evidence="12">
    <location>
        <begin position="684"/>
        <end position="703"/>
    </location>
</feature>
<keyword evidence="7" id="KW-1278">Translocase</keyword>
<dbReference type="NCBIfam" id="TIGR01511">
    <property type="entry name" value="ATPase-IB1_Cu"/>
    <property type="match status" value="1"/>
</dbReference>
<dbReference type="PROSITE" id="PS00154">
    <property type="entry name" value="ATPASE_E1_E2"/>
    <property type="match status" value="1"/>
</dbReference>
<dbReference type="GO" id="GO:0055070">
    <property type="term" value="P:copper ion homeostasis"/>
    <property type="evidence" value="ECO:0007669"/>
    <property type="project" value="TreeGrafter"/>
</dbReference>
<dbReference type="FunFam" id="2.70.150.10:FF:000002">
    <property type="entry name" value="Copper-transporting ATPase 1, putative"/>
    <property type="match status" value="1"/>
</dbReference>
<keyword evidence="8 12" id="KW-1133">Transmembrane helix</keyword>
<feature type="domain" description="HMA" evidence="13">
    <location>
        <begin position="11"/>
        <end position="76"/>
    </location>
</feature>
<dbReference type="InterPro" id="IPR001757">
    <property type="entry name" value="P_typ_ATPase"/>
</dbReference>
<evidence type="ECO:0000313" key="14">
    <source>
        <dbReference type="EMBL" id="TNL95351.1"/>
    </source>
</evidence>
<dbReference type="SUPFAM" id="SSF56784">
    <property type="entry name" value="HAD-like"/>
    <property type="match status" value="1"/>
</dbReference>
<dbReference type="CDD" id="cd00371">
    <property type="entry name" value="HMA"/>
    <property type="match status" value="1"/>
</dbReference>
<feature type="transmembrane region" description="Helical" evidence="12">
    <location>
        <begin position="165"/>
        <end position="184"/>
    </location>
</feature>
<evidence type="ECO:0000313" key="15">
    <source>
        <dbReference type="Proteomes" id="UP000312032"/>
    </source>
</evidence>
<dbReference type="GO" id="GO:0005507">
    <property type="term" value="F:copper ion binding"/>
    <property type="evidence" value="ECO:0007669"/>
    <property type="project" value="TreeGrafter"/>
</dbReference>
<dbReference type="CDD" id="cd02094">
    <property type="entry name" value="P-type_ATPase_Cu-like"/>
    <property type="match status" value="1"/>
</dbReference>
<dbReference type="PROSITE" id="PS50846">
    <property type="entry name" value="HMA_2"/>
    <property type="match status" value="1"/>
</dbReference>
<dbReference type="OrthoDB" id="7059309at2"/>
<keyword evidence="3 12" id="KW-0812">Transmembrane</keyword>
<dbReference type="EMBL" id="VDHJ01000015">
    <property type="protein sequence ID" value="TNL95351.1"/>
    <property type="molecule type" value="Genomic_DNA"/>
</dbReference>
<feature type="transmembrane region" description="Helical" evidence="12">
    <location>
        <begin position="190"/>
        <end position="208"/>
    </location>
</feature>
<dbReference type="Gene3D" id="2.70.150.10">
    <property type="entry name" value="Calcium-transporting ATPase, cytoplasmic transduction domain A"/>
    <property type="match status" value="1"/>
</dbReference>
<dbReference type="InterPro" id="IPR027256">
    <property type="entry name" value="P-typ_ATPase_IB"/>
</dbReference>
<dbReference type="AlphaFoldDB" id="A0A5C4U2H2"/>
<dbReference type="InterPro" id="IPR023299">
    <property type="entry name" value="ATPase_P-typ_cyto_dom_N"/>
</dbReference>
<gene>
    <name evidence="14" type="primary">cadA</name>
    <name evidence="14" type="ORF">FHE74_09720</name>
</gene>
<dbReference type="InterPro" id="IPR018303">
    <property type="entry name" value="ATPase_P-typ_P_site"/>
</dbReference>
<feature type="transmembrane region" description="Helical" evidence="12">
    <location>
        <begin position="104"/>
        <end position="121"/>
    </location>
</feature>
<keyword evidence="4 12" id="KW-0479">Metal-binding</keyword>
<dbReference type="Gene3D" id="3.30.70.100">
    <property type="match status" value="1"/>
</dbReference>
<evidence type="ECO:0000256" key="11">
    <source>
        <dbReference type="ARBA" id="ARBA00074171"/>
    </source>
</evidence>
<dbReference type="InterPro" id="IPR006121">
    <property type="entry name" value="HMA_dom"/>
</dbReference>
<keyword evidence="14" id="KW-0378">Hydrolase</keyword>
<dbReference type="Pfam" id="PF00702">
    <property type="entry name" value="Hydrolase"/>
    <property type="match status" value="1"/>
</dbReference>
<dbReference type="PANTHER" id="PTHR43520:SF8">
    <property type="entry name" value="P-TYPE CU(+) TRANSPORTER"/>
    <property type="match status" value="1"/>
</dbReference>
<evidence type="ECO:0000256" key="1">
    <source>
        <dbReference type="ARBA" id="ARBA00004651"/>
    </source>
</evidence>
<dbReference type="InterPro" id="IPR059000">
    <property type="entry name" value="ATPase_P-type_domA"/>
</dbReference>
<dbReference type="Pfam" id="PF00403">
    <property type="entry name" value="HMA"/>
    <property type="match status" value="1"/>
</dbReference>
<keyword evidence="5 12" id="KW-0547">Nucleotide-binding</keyword>
<proteinExistence type="inferred from homology"/>
<comment type="catalytic activity">
    <reaction evidence="10">
        <text>ATP + H2O = ADP + phosphate + H(+)</text>
        <dbReference type="Rhea" id="RHEA:13065"/>
        <dbReference type="ChEBI" id="CHEBI:15377"/>
        <dbReference type="ChEBI" id="CHEBI:15378"/>
        <dbReference type="ChEBI" id="CHEBI:30616"/>
        <dbReference type="ChEBI" id="CHEBI:43474"/>
        <dbReference type="ChEBI" id="CHEBI:456216"/>
    </reaction>
</comment>
<keyword evidence="6 12" id="KW-0067">ATP-binding</keyword>
<dbReference type="InterPro" id="IPR036412">
    <property type="entry name" value="HAD-like_sf"/>
</dbReference>
<dbReference type="PRINTS" id="PR00119">
    <property type="entry name" value="CATATPASE"/>
</dbReference>
<evidence type="ECO:0000256" key="10">
    <source>
        <dbReference type="ARBA" id="ARBA00049360"/>
    </source>
</evidence>
<dbReference type="GO" id="GO:0043682">
    <property type="term" value="F:P-type divalent copper transporter activity"/>
    <property type="evidence" value="ECO:0007669"/>
    <property type="project" value="TreeGrafter"/>
</dbReference>
<dbReference type="NCBIfam" id="TIGR01525">
    <property type="entry name" value="ATPase-IB_hvy"/>
    <property type="match status" value="1"/>
</dbReference>
<evidence type="ECO:0000256" key="8">
    <source>
        <dbReference type="ARBA" id="ARBA00022989"/>
    </source>
</evidence>
<dbReference type="InterPro" id="IPR008250">
    <property type="entry name" value="ATPase_P-typ_transduc_dom_A_sf"/>
</dbReference>
<dbReference type="Proteomes" id="UP000312032">
    <property type="component" value="Unassembled WGS sequence"/>
</dbReference>
<dbReference type="PRINTS" id="PR00120">
    <property type="entry name" value="HATPASE"/>
</dbReference>
<dbReference type="SUPFAM" id="SSF81653">
    <property type="entry name" value="Calcium ATPase, transduction domain A"/>
    <property type="match status" value="1"/>
</dbReference>
<dbReference type="SUPFAM" id="SSF55008">
    <property type="entry name" value="HMA, heavy metal-associated domain"/>
    <property type="match status" value="1"/>
</dbReference>
<comment type="caution">
    <text evidence="14">The sequence shown here is derived from an EMBL/GenBank/DDBJ whole genome shotgun (WGS) entry which is preliminary data.</text>
</comment>
<dbReference type="GO" id="GO:0005524">
    <property type="term" value="F:ATP binding"/>
    <property type="evidence" value="ECO:0007669"/>
    <property type="project" value="UniProtKB-UniRule"/>
</dbReference>
<evidence type="ECO:0000256" key="4">
    <source>
        <dbReference type="ARBA" id="ARBA00022723"/>
    </source>
</evidence>
<reference evidence="14 15" key="1">
    <citation type="submission" date="2019-06" db="EMBL/GenBank/DDBJ databases">
        <authorList>
            <person name="Li J."/>
        </authorList>
    </citation>
    <scope>NUCLEOTIDE SEQUENCE [LARGE SCALE GENOMIC DNA]</scope>
    <source>
        <strain evidence="14 15">LMG 28165</strain>
    </source>
</reference>
<keyword evidence="9 12" id="KW-0472">Membrane</keyword>
<dbReference type="FunFam" id="3.30.70.100:FF:000005">
    <property type="entry name" value="Copper-exporting P-type ATPase A"/>
    <property type="match status" value="1"/>
</dbReference>
<keyword evidence="15" id="KW-1185">Reference proteome</keyword>
<dbReference type="InterPro" id="IPR044492">
    <property type="entry name" value="P_typ_ATPase_HD_dom"/>
</dbReference>
<dbReference type="InterPro" id="IPR017969">
    <property type="entry name" value="Heavy-metal-associated_CS"/>
</dbReference>
<dbReference type="PANTHER" id="PTHR43520">
    <property type="entry name" value="ATP7, ISOFORM B"/>
    <property type="match status" value="1"/>
</dbReference>
<dbReference type="Pfam" id="PF00122">
    <property type="entry name" value="E1-E2_ATPase"/>
    <property type="match status" value="1"/>
</dbReference>
<dbReference type="InterPro" id="IPR023298">
    <property type="entry name" value="ATPase_P-typ_TM_dom_sf"/>
</dbReference>
<evidence type="ECO:0000256" key="9">
    <source>
        <dbReference type="ARBA" id="ARBA00023136"/>
    </source>
</evidence>
<evidence type="ECO:0000256" key="3">
    <source>
        <dbReference type="ARBA" id="ARBA00022692"/>
    </source>
</evidence>
<comment type="subcellular location">
    <subcellularLocation>
        <location evidence="1">Cell membrane</location>
        <topology evidence="1">Multi-pass membrane protein</topology>
    </subcellularLocation>
</comment>
<evidence type="ECO:0000256" key="7">
    <source>
        <dbReference type="ARBA" id="ARBA00022967"/>
    </source>
</evidence>
<sequence length="736" mass="77529">MNSSEIPADLSRVELGVTGMTCTSCSSRVQRKLNKLDGVEASVNFATETASIAYDPTLLGTQELIATIRGAGYDAVDLHQSAHDTADPLEEARAAEAESLKTRLLLSAALTVPIVLISMVHPWHFPGWQWVVLVLTLPVFIYGGDPFHRAALTNLRHGSFTMDTLVSLGTTVSMLWSLWITISGNVHHGVYYESAAVVITFLLLGRWWEARAKGRSSAALTSLMHLGAKEATVLVSGAEQKVPTSELSVGDRVIVRPGEKVPADGVVLEGTSAIDASMLTGESIPVEVDPGAHVTGATLNVSGRLLVRVTRVGEDSTLAHITALVTAAQSRKAPIQRVADRVCQYFVPAVLVIAALTFLLHYTLLGNGGELAFTAAVAVLIIACPCALGLATPMALVVGTGRGAQLGILIKGPEVLESSRGIDTIVLDKTGTLTTGQMHVTDVTTRDLPNTTRRELLEAAAAVEGFSEHPIARAIARDLATDTPLPQVTDFQSTAGRGVEAHVDKHRVRLAQAPADLTEPTLAQATSTALSRGATPILLTWDDQPAAVITVEDQVKPLAPTAVAHLRPMGLEPWLLTGDNPSAAAAVAQAAGIDPTHVRAQVLPADKEAHVRELQAQGRTVAMVGDGINDAAALARADLGMAMGAGTDIAIEASDITLMSSDPAAIVDALRLSRRTLSIIRGNLWWAFAYNTALIPVAALGLLDPMLAGIAMAGSSVFVVANSLRLRRFAPEGELQ</sequence>
<dbReference type="PROSITE" id="PS01047">
    <property type="entry name" value="HMA_1"/>
    <property type="match status" value="1"/>
</dbReference>
<evidence type="ECO:0000256" key="5">
    <source>
        <dbReference type="ARBA" id="ARBA00022741"/>
    </source>
</evidence>
<accession>A0A5C4U2H2</accession>
<feature type="transmembrane region" description="Helical" evidence="12">
    <location>
        <begin position="127"/>
        <end position="144"/>
    </location>
</feature>
<dbReference type="InterPro" id="IPR036163">
    <property type="entry name" value="HMA_dom_sf"/>
</dbReference>
<dbReference type="GO" id="GO:0016887">
    <property type="term" value="F:ATP hydrolysis activity"/>
    <property type="evidence" value="ECO:0007669"/>
    <property type="project" value="InterPro"/>
</dbReference>
<dbReference type="RefSeq" id="WP_139466322.1">
    <property type="nucleotide sequence ID" value="NZ_VDHJ01000015.1"/>
</dbReference>
<dbReference type="SFLD" id="SFLDG00002">
    <property type="entry name" value="C1.7:_P-type_atpase_like"/>
    <property type="match status" value="1"/>
</dbReference>
<feature type="transmembrane region" description="Helical" evidence="12">
    <location>
        <begin position="371"/>
        <end position="398"/>
    </location>
</feature>
<name>A0A5C4U2H2_9CORY</name>
<dbReference type="PROSITE" id="PS01229">
    <property type="entry name" value="COF_2"/>
    <property type="match status" value="1"/>
</dbReference>
<feature type="transmembrane region" description="Helical" evidence="12">
    <location>
        <begin position="345"/>
        <end position="365"/>
    </location>
</feature>
<dbReference type="Gene3D" id="3.40.1110.10">
    <property type="entry name" value="Calcium-transporting ATPase, cytoplasmic domain N"/>
    <property type="match status" value="1"/>
</dbReference>
<evidence type="ECO:0000256" key="2">
    <source>
        <dbReference type="ARBA" id="ARBA00006024"/>
    </source>
</evidence>
<keyword evidence="12" id="KW-1003">Cell membrane</keyword>
<dbReference type="SFLD" id="SFLDF00027">
    <property type="entry name" value="p-type_atpase"/>
    <property type="match status" value="1"/>
</dbReference>
<dbReference type="SFLD" id="SFLDS00003">
    <property type="entry name" value="Haloacid_Dehalogenase"/>
    <property type="match status" value="1"/>
</dbReference>
<feature type="transmembrane region" description="Helical" evidence="12">
    <location>
        <begin position="709"/>
        <end position="726"/>
    </location>
</feature>
<organism evidence="14 15">
    <name type="scientific">Corynebacterium tapiri</name>
    <dbReference type="NCBI Taxonomy" id="1448266"/>
    <lineage>
        <taxon>Bacteria</taxon>
        <taxon>Bacillati</taxon>
        <taxon>Actinomycetota</taxon>
        <taxon>Actinomycetes</taxon>
        <taxon>Mycobacteriales</taxon>
        <taxon>Corynebacteriaceae</taxon>
        <taxon>Corynebacterium</taxon>
    </lineage>
</organism>
<comment type="similarity">
    <text evidence="2 12">Belongs to the cation transport ATPase (P-type) (TC 3.A.3) family. Type IB subfamily.</text>
</comment>
<protein>
    <recommendedName>
        <fullName evidence="11">Cation-transporting P-type ATPase B</fullName>
    </recommendedName>
</protein>
<evidence type="ECO:0000259" key="13">
    <source>
        <dbReference type="PROSITE" id="PS50846"/>
    </source>
</evidence>